<organism evidence="1 2">
    <name type="scientific">Xenopus laevis</name>
    <name type="common">African clawed frog</name>
    <dbReference type="NCBI Taxonomy" id="8355"/>
    <lineage>
        <taxon>Eukaryota</taxon>
        <taxon>Metazoa</taxon>
        <taxon>Chordata</taxon>
        <taxon>Craniata</taxon>
        <taxon>Vertebrata</taxon>
        <taxon>Euteleostomi</taxon>
        <taxon>Amphibia</taxon>
        <taxon>Batrachia</taxon>
        <taxon>Anura</taxon>
        <taxon>Pipoidea</taxon>
        <taxon>Pipidae</taxon>
        <taxon>Xenopodinae</taxon>
        <taxon>Xenopus</taxon>
        <taxon>Xenopus</taxon>
    </lineage>
</organism>
<dbReference type="EMBL" id="CM004476">
    <property type="protein sequence ID" value="OCT76669.1"/>
    <property type="molecule type" value="Genomic_DNA"/>
</dbReference>
<name>A0A974HG51_XENLA</name>
<gene>
    <name evidence="1" type="ORF">XELAEV_18031871mg</name>
</gene>
<proteinExistence type="predicted"/>
<protein>
    <submittedName>
        <fullName evidence="1">Uncharacterized protein</fullName>
    </submittedName>
</protein>
<dbReference type="AlphaFoldDB" id="A0A974HG51"/>
<dbReference type="Proteomes" id="UP000694892">
    <property type="component" value="Chromosome 6L"/>
</dbReference>
<sequence length="233" mass="27056">MPDYQFWVKVGLKLFSTPHIRIAATTLERVLQRQVVLKPLSIIYQTLLFTEEKKELTCYYKWAQDIGDLDHDKWGEILRHLLTSTISSRDKLIQIKFIHRSYWTPERLHRMNPARDSCCSCGAGPQAHGFILYGRVPGTGTYNSVALLGLTKGKVTSVDGRILLRLLMYYAKKQIILKWNRGDIPTMAEWKAAVNKDIPYYKATYLSRGCMDKFINIWMLWVLNIETNSPHVF</sequence>
<reference evidence="2" key="1">
    <citation type="journal article" date="2016" name="Nature">
        <title>Genome evolution in the allotetraploid frog Xenopus laevis.</title>
        <authorList>
            <person name="Session A.M."/>
            <person name="Uno Y."/>
            <person name="Kwon T."/>
            <person name="Chapman J.A."/>
            <person name="Toyoda A."/>
            <person name="Takahashi S."/>
            <person name="Fukui A."/>
            <person name="Hikosaka A."/>
            <person name="Suzuki A."/>
            <person name="Kondo M."/>
            <person name="van Heeringen S.J."/>
            <person name="Quigley I."/>
            <person name="Heinz S."/>
            <person name="Ogino H."/>
            <person name="Ochi H."/>
            <person name="Hellsten U."/>
            <person name="Lyons J.B."/>
            <person name="Simakov O."/>
            <person name="Putnam N."/>
            <person name="Stites J."/>
            <person name="Kuroki Y."/>
            <person name="Tanaka T."/>
            <person name="Michiue T."/>
            <person name="Watanabe M."/>
            <person name="Bogdanovic O."/>
            <person name="Lister R."/>
            <person name="Georgiou G."/>
            <person name="Paranjpe S.S."/>
            <person name="van Kruijsbergen I."/>
            <person name="Shu S."/>
            <person name="Carlson J."/>
            <person name="Kinoshita T."/>
            <person name="Ohta Y."/>
            <person name="Mawaribuchi S."/>
            <person name="Jenkins J."/>
            <person name="Grimwood J."/>
            <person name="Schmutz J."/>
            <person name="Mitros T."/>
            <person name="Mozaffari S.V."/>
            <person name="Suzuki Y."/>
            <person name="Haramoto Y."/>
            <person name="Yamamoto T.S."/>
            <person name="Takagi C."/>
            <person name="Heald R."/>
            <person name="Miller K."/>
            <person name="Haudenschild C."/>
            <person name="Kitzman J."/>
            <person name="Nakayama T."/>
            <person name="Izutsu Y."/>
            <person name="Robert J."/>
            <person name="Fortriede J."/>
            <person name="Burns K."/>
            <person name="Lotay V."/>
            <person name="Karimi K."/>
            <person name="Yasuoka Y."/>
            <person name="Dichmann D.S."/>
            <person name="Flajnik M.F."/>
            <person name="Houston D.W."/>
            <person name="Shendure J."/>
            <person name="DuPasquier L."/>
            <person name="Vize P.D."/>
            <person name="Zorn A.M."/>
            <person name="Ito M."/>
            <person name="Marcotte E.M."/>
            <person name="Wallingford J.B."/>
            <person name="Ito Y."/>
            <person name="Asashima M."/>
            <person name="Ueno N."/>
            <person name="Matsuda Y."/>
            <person name="Veenstra G.J."/>
            <person name="Fujiyama A."/>
            <person name="Harland R.M."/>
            <person name="Taira M."/>
            <person name="Rokhsar D.S."/>
        </authorList>
    </citation>
    <scope>NUCLEOTIDE SEQUENCE [LARGE SCALE GENOMIC DNA]</scope>
    <source>
        <strain evidence="2">J</strain>
    </source>
</reference>
<accession>A0A974HG51</accession>
<evidence type="ECO:0000313" key="2">
    <source>
        <dbReference type="Proteomes" id="UP000694892"/>
    </source>
</evidence>
<evidence type="ECO:0000313" key="1">
    <source>
        <dbReference type="EMBL" id="OCT76669.1"/>
    </source>
</evidence>